<feature type="domain" description="Methyltransferase type 11" evidence="2">
    <location>
        <begin position="81"/>
        <end position="175"/>
    </location>
</feature>
<dbReference type="SUPFAM" id="SSF53335">
    <property type="entry name" value="S-adenosyl-L-methionine-dependent methyltransferases"/>
    <property type="match status" value="1"/>
</dbReference>
<gene>
    <name evidence="3" type="ORF">GCM10010912_66600</name>
</gene>
<dbReference type="Pfam" id="PF08241">
    <property type="entry name" value="Methyltransf_11"/>
    <property type="match status" value="1"/>
</dbReference>
<dbReference type="InterPro" id="IPR050447">
    <property type="entry name" value="Erg6_SMT_methyltransf"/>
</dbReference>
<dbReference type="Proteomes" id="UP000637643">
    <property type="component" value="Unassembled WGS sequence"/>
</dbReference>
<sequence length="269" mass="30228">MLAELQGQDSRMTAALKKDVMEMFTAYNRSLDESGLSRFSTFINWGFASEINHAPASVNRNSIRLLQECLDGLNLEGANILEVACGRGGSVRELCRSYGVRSVVGLDLTEANIAFCQLTNRYPKAYFCVGDAERLPIGSSCCDIVLNMEASDLYPSIKSFYDEVFRVLKPGGIFIYADDLPTRKFDDGERYLLELGFELLISRDITGEVLLSSDQVQMNRLAAFGSKNQVDTTIWHTMGVPGTLLYDEMKSGERKYKIMHFRKQAHHDE</sequence>
<keyword evidence="1" id="KW-0808">Transferase</keyword>
<dbReference type="PANTHER" id="PTHR44068:SF11">
    <property type="entry name" value="GERANYL DIPHOSPHATE 2-C-METHYLTRANSFERASE"/>
    <property type="match status" value="1"/>
</dbReference>
<dbReference type="CDD" id="cd02440">
    <property type="entry name" value="AdoMet_MTases"/>
    <property type="match status" value="1"/>
</dbReference>
<dbReference type="GO" id="GO:0032259">
    <property type="term" value="P:methylation"/>
    <property type="evidence" value="ECO:0007669"/>
    <property type="project" value="UniProtKB-KW"/>
</dbReference>
<proteinExistence type="predicted"/>
<organism evidence="3 4">
    <name type="scientific">Paenibacillus albidus</name>
    <dbReference type="NCBI Taxonomy" id="2041023"/>
    <lineage>
        <taxon>Bacteria</taxon>
        <taxon>Bacillati</taxon>
        <taxon>Bacillota</taxon>
        <taxon>Bacilli</taxon>
        <taxon>Bacillales</taxon>
        <taxon>Paenibacillaceae</taxon>
        <taxon>Paenibacillus</taxon>
    </lineage>
</organism>
<protein>
    <submittedName>
        <fullName evidence="3">Phthiotriol/phenolphthiotriol dimycocerosates methyltransferase</fullName>
    </submittedName>
</protein>
<dbReference type="PANTHER" id="PTHR44068">
    <property type="entry name" value="ZGC:194242"/>
    <property type="match status" value="1"/>
</dbReference>
<evidence type="ECO:0000259" key="2">
    <source>
        <dbReference type="Pfam" id="PF08241"/>
    </source>
</evidence>
<reference evidence="3" key="2">
    <citation type="submission" date="2020-09" db="EMBL/GenBank/DDBJ databases">
        <authorList>
            <person name="Sun Q."/>
            <person name="Zhou Y."/>
        </authorList>
    </citation>
    <scope>NUCLEOTIDE SEQUENCE</scope>
    <source>
        <strain evidence="3">CGMCC 1.16134</strain>
    </source>
</reference>
<name>A0A917D6R1_9BACL</name>
<comment type="caution">
    <text evidence="3">The sequence shown here is derived from an EMBL/GenBank/DDBJ whole genome shotgun (WGS) entry which is preliminary data.</text>
</comment>
<keyword evidence="4" id="KW-1185">Reference proteome</keyword>
<accession>A0A917D6R1</accession>
<evidence type="ECO:0000256" key="1">
    <source>
        <dbReference type="ARBA" id="ARBA00022679"/>
    </source>
</evidence>
<dbReference type="GO" id="GO:0008757">
    <property type="term" value="F:S-adenosylmethionine-dependent methyltransferase activity"/>
    <property type="evidence" value="ECO:0007669"/>
    <property type="project" value="InterPro"/>
</dbReference>
<keyword evidence="3" id="KW-0489">Methyltransferase</keyword>
<dbReference type="InterPro" id="IPR029063">
    <property type="entry name" value="SAM-dependent_MTases_sf"/>
</dbReference>
<evidence type="ECO:0000313" key="4">
    <source>
        <dbReference type="Proteomes" id="UP000637643"/>
    </source>
</evidence>
<dbReference type="Gene3D" id="3.40.50.150">
    <property type="entry name" value="Vaccinia Virus protein VP39"/>
    <property type="match status" value="1"/>
</dbReference>
<dbReference type="AlphaFoldDB" id="A0A917D6R1"/>
<dbReference type="EMBL" id="BMKR01000058">
    <property type="protein sequence ID" value="GGG12856.1"/>
    <property type="molecule type" value="Genomic_DNA"/>
</dbReference>
<reference evidence="3" key="1">
    <citation type="journal article" date="2014" name="Int. J. Syst. Evol. Microbiol.">
        <title>Complete genome sequence of Corynebacterium casei LMG S-19264T (=DSM 44701T), isolated from a smear-ripened cheese.</title>
        <authorList>
            <consortium name="US DOE Joint Genome Institute (JGI-PGF)"/>
            <person name="Walter F."/>
            <person name="Albersmeier A."/>
            <person name="Kalinowski J."/>
            <person name="Ruckert C."/>
        </authorList>
    </citation>
    <scope>NUCLEOTIDE SEQUENCE</scope>
    <source>
        <strain evidence="3">CGMCC 1.16134</strain>
    </source>
</reference>
<dbReference type="InterPro" id="IPR013216">
    <property type="entry name" value="Methyltransf_11"/>
</dbReference>
<evidence type="ECO:0000313" key="3">
    <source>
        <dbReference type="EMBL" id="GGG12856.1"/>
    </source>
</evidence>